<evidence type="ECO:0000256" key="1">
    <source>
        <dbReference type="SAM" id="MobiDB-lite"/>
    </source>
</evidence>
<feature type="region of interest" description="Disordered" evidence="1">
    <location>
        <begin position="102"/>
        <end position="126"/>
    </location>
</feature>
<organism evidence="2 3">
    <name type="scientific">Apiotrichum porosum</name>
    <dbReference type="NCBI Taxonomy" id="105984"/>
    <lineage>
        <taxon>Eukaryota</taxon>
        <taxon>Fungi</taxon>
        <taxon>Dikarya</taxon>
        <taxon>Basidiomycota</taxon>
        <taxon>Agaricomycotina</taxon>
        <taxon>Tremellomycetes</taxon>
        <taxon>Trichosporonales</taxon>
        <taxon>Trichosporonaceae</taxon>
        <taxon>Apiotrichum</taxon>
    </lineage>
</organism>
<feature type="compositionally biased region" description="Basic and acidic residues" evidence="1">
    <location>
        <begin position="116"/>
        <end position="126"/>
    </location>
</feature>
<evidence type="ECO:0000313" key="2">
    <source>
        <dbReference type="EMBL" id="RSH88146.1"/>
    </source>
</evidence>
<sequence length="126" mass="13642">MTSFSYSSAVNCTVPAGARELGFLCCMDAAGTWMDGGWCAFRTPAADRNTAPMQSHLTAWSQCLSRGGWDDRTLARLMAEAGQGCFAPPSYVAPPRAWWDSDVVGPDEEPSVTEALLEKPDAKKDY</sequence>
<dbReference type="EMBL" id="RSCE01000001">
    <property type="protein sequence ID" value="RSH88146.1"/>
    <property type="molecule type" value="Genomic_DNA"/>
</dbReference>
<dbReference type="Proteomes" id="UP000279236">
    <property type="component" value="Unassembled WGS sequence"/>
</dbReference>
<accession>A0A427YAP2</accession>
<dbReference type="RefSeq" id="XP_028480354.1">
    <property type="nucleotide sequence ID" value="XM_028616497.1"/>
</dbReference>
<protein>
    <submittedName>
        <fullName evidence="2">Uncharacterized protein</fullName>
    </submittedName>
</protein>
<comment type="caution">
    <text evidence="2">The sequence shown here is derived from an EMBL/GenBank/DDBJ whole genome shotgun (WGS) entry which is preliminary data.</text>
</comment>
<keyword evidence="3" id="KW-1185">Reference proteome</keyword>
<dbReference type="GeneID" id="39585216"/>
<dbReference type="AlphaFoldDB" id="A0A427YAP2"/>
<name>A0A427YAP2_9TREE</name>
<gene>
    <name evidence="2" type="ORF">EHS24_000673</name>
</gene>
<reference evidence="2 3" key="1">
    <citation type="submission" date="2018-11" db="EMBL/GenBank/DDBJ databases">
        <title>Genome sequence of Apiotrichum porosum DSM 27194.</title>
        <authorList>
            <person name="Aliyu H."/>
            <person name="Gorte O."/>
            <person name="Ochsenreither K."/>
        </authorList>
    </citation>
    <scope>NUCLEOTIDE SEQUENCE [LARGE SCALE GENOMIC DNA]</scope>
    <source>
        <strain evidence="2 3">DSM 27194</strain>
    </source>
</reference>
<evidence type="ECO:0000313" key="3">
    <source>
        <dbReference type="Proteomes" id="UP000279236"/>
    </source>
</evidence>
<proteinExistence type="predicted"/>